<evidence type="ECO:0000313" key="2">
    <source>
        <dbReference type="Proteomes" id="UP000235598"/>
    </source>
</evidence>
<organism evidence="1 2">
    <name type="scientific">Brevibacterium paucivorans</name>
    <dbReference type="NCBI Taxonomy" id="170994"/>
    <lineage>
        <taxon>Bacteria</taxon>
        <taxon>Bacillati</taxon>
        <taxon>Actinomycetota</taxon>
        <taxon>Actinomycetes</taxon>
        <taxon>Micrococcales</taxon>
        <taxon>Brevibacteriaceae</taxon>
        <taxon>Brevibacterium</taxon>
    </lineage>
</organism>
<accession>A0A2N6VRG9</accession>
<proteinExistence type="predicted"/>
<reference evidence="1 2" key="1">
    <citation type="submission" date="2017-09" db="EMBL/GenBank/DDBJ databases">
        <title>Bacterial strain isolated from the female urinary microbiota.</title>
        <authorList>
            <person name="Thomas-White K."/>
            <person name="Kumar N."/>
            <person name="Forster S."/>
            <person name="Putonti C."/>
            <person name="Lawley T."/>
            <person name="Wolfe A.J."/>
        </authorList>
    </citation>
    <scope>NUCLEOTIDE SEQUENCE [LARGE SCALE GENOMIC DNA]</scope>
    <source>
        <strain evidence="1 2">UMB1301</strain>
    </source>
</reference>
<gene>
    <name evidence="1" type="ORF">CJ199_04560</name>
</gene>
<evidence type="ECO:0000313" key="1">
    <source>
        <dbReference type="EMBL" id="PMD06628.1"/>
    </source>
</evidence>
<dbReference type="EMBL" id="PNHK01000001">
    <property type="protein sequence ID" value="PMD06628.1"/>
    <property type="molecule type" value="Genomic_DNA"/>
</dbReference>
<protein>
    <submittedName>
        <fullName evidence="1">Uncharacterized protein</fullName>
    </submittedName>
</protein>
<dbReference type="AlphaFoldDB" id="A0A2N6VRG9"/>
<comment type="caution">
    <text evidence="1">The sequence shown here is derived from an EMBL/GenBank/DDBJ whole genome shotgun (WGS) entry which is preliminary data.</text>
</comment>
<name>A0A2N6VRG9_9MICO</name>
<dbReference type="Proteomes" id="UP000235598">
    <property type="component" value="Unassembled WGS sequence"/>
</dbReference>
<sequence>MLLRSCPVSGQYELVIKALARGLRVECIELEGSESPVDVAFEVFAGGNRVATSWYARRNVEVFEIKEDWTGEIAVKCHVRLTGAQFPFCELESTVKP</sequence>